<accession>A0A7J5YPI8</accession>
<dbReference type="EMBL" id="JAAKFY010000010">
    <property type="protein sequence ID" value="KAF3851315.1"/>
    <property type="molecule type" value="Genomic_DNA"/>
</dbReference>
<evidence type="ECO:0000313" key="2">
    <source>
        <dbReference type="EMBL" id="KAF3851315.1"/>
    </source>
</evidence>
<gene>
    <name evidence="2" type="ORF">F7725_013087</name>
</gene>
<evidence type="ECO:0000256" key="1">
    <source>
        <dbReference type="SAM" id="MobiDB-lite"/>
    </source>
</evidence>
<comment type="caution">
    <text evidence="2">The sequence shown here is derived from an EMBL/GenBank/DDBJ whole genome shotgun (WGS) entry which is preliminary data.</text>
</comment>
<sequence length="73" mass="8979">MTAASHLSSLPQTQWTSSSTQKGRMMKMVTRMKCLRVSFRLRKSHRHKWRRMFIWKPQQRTEDFFHDPKTKKR</sequence>
<dbReference type="AlphaFoldDB" id="A0A7J5YPI8"/>
<evidence type="ECO:0000313" key="3">
    <source>
        <dbReference type="Proteomes" id="UP000518266"/>
    </source>
</evidence>
<feature type="compositionally biased region" description="Polar residues" evidence="1">
    <location>
        <begin position="1"/>
        <end position="22"/>
    </location>
</feature>
<name>A0A7J5YPI8_DISMA</name>
<reference evidence="2 3" key="1">
    <citation type="submission" date="2020-03" db="EMBL/GenBank/DDBJ databases">
        <title>Dissostichus mawsoni Genome sequencing and assembly.</title>
        <authorList>
            <person name="Park H."/>
        </authorList>
    </citation>
    <scope>NUCLEOTIDE SEQUENCE [LARGE SCALE GENOMIC DNA]</scope>
    <source>
        <strain evidence="2">DM0001</strain>
        <tissue evidence="2">Muscle</tissue>
    </source>
</reference>
<organism evidence="2 3">
    <name type="scientific">Dissostichus mawsoni</name>
    <name type="common">Antarctic cod</name>
    <dbReference type="NCBI Taxonomy" id="36200"/>
    <lineage>
        <taxon>Eukaryota</taxon>
        <taxon>Metazoa</taxon>
        <taxon>Chordata</taxon>
        <taxon>Craniata</taxon>
        <taxon>Vertebrata</taxon>
        <taxon>Euteleostomi</taxon>
        <taxon>Actinopterygii</taxon>
        <taxon>Neopterygii</taxon>
        <taxon>Teleostei</taxon>
        <taxon>Neoteleostei</taxon>
        <taxon>Acanthomorphata</taxon>
        <taxon>Eupercaria</taxon>
        <taxon>Perciformes</taxon>
        <taxon>Notothenioidei</taxon>
        <taxon>Nototheniidae</taxon>
        <taxon>Dissostichus</taxon>
    </lineage>
</organism>
<proteinExistence type="predicted"/>
<dbReference type="Proteomes" id="UP000518266">
    <property type="component" value="Unassembled WGS sequence"/>
</dbReference>
<protein>
    <submittedName>
        <fullName evidence="2">Uncharacterized protein</fullName>
    </submittedName>
</protein>
<keyword evidence="3" id="KW-1185">Reference proteome</keyword>
<feature type="region of interest" description="Disordered" evidence="1">
    <location>
        <begin position="1"/>
        <end position="26"/>
    </location>
</feature>